<keyword evidence="7" id="KW-0472">Membrane</keyword>
<keyword evidence="2" id="KW-0813">Transport</keyword>
<keyword evidence="5" id="KW-1133">Transmembrane helix</keyword>
<dbReference type="Pfam" id="PF03911">
    <property type="entry name" value="Sec61_beta"/>
    <property type="match status" value="1"/>
</dbReference>
<feature type="compositionally biased region" description="Polar residues" evidence="9">
    <location>
        <begin position="21"/>
        <end position="34"/>
    </location>
</feature>
<comment type="subcellular location">
    <subcellularLocation>
        <location evidence="8">Endomembrane system</location>
        <topology evidence="8">Single-pass membrane protein</topology>
    </subcellularLocation>
</comment>
<comment type="similarity">
    <text evidence="1">Belongs to the SEC61-beta family.</text>
</comment>
<dbReference type="OrthoDB" id="5401193at2759"/>
<accession>A0A9N9DAG7</accession>
<proteinExistence type="inferred from homology"/>
<keyword evidence="6" id="KW-0811">Translocation</keyword>
<evidence type="ECO:0000313" key="10">
    <source>
        <dbReference type="EMBL" id="CAG8632631.1"/>
    </source>
</evidence>
<evidence type="ECO:0000256" key="8">
    <source>
        <dbReference type="ARBA" id="ARBA00037847"/>
    </source>
</evidence>
<evidence type="ECO:0000313" key="11">
    <source>
        <dbReference type="Proteomes" id="UP000789572"/>
    </source>
</evidence>
<sequence length="48" mass="5013">MAEPSGSQGALRRRPGGAVTANRNTTNRGSSSATMLKFYTDDSPGLKV</sequence>
<dbReference type="GO" id="GO:0015031">
    <property type="term" value="P:protein transport"/>
    <property type="evidence" value="ECO:0007669"/>
    <property type="project" value="UniProtKB-KW"/>
</dbReference>
<evidence type="ECO:0000256" key="3">
    <source>
        <dbReference type="ARBA" id="ARBA00022692"/>
    </source>
</evidence>
<gene>
    <name evidence="10" type="ORF">POCULU_LOCUS8975</name>
</gene>
<dbReference type="AlphaFoldDB" id="A0A9N9DAG7"/>
<dbReference type="InterPro" id="IPR016482">
    <property type="entry name" value="SecG/Sec61-beta/Sbh"/>
</dbReference>
<dbReference type="Proteomes" id="UP000789572">
    <property type="component" value="Unassembled WGS sequence"/>
</dbReference>
<evidence type="ECO:0000256" key="1">
    <source>
        <dbReference type="ARBA" id="ARBA00006103"/>
    </source>
</evidence>
<comment type="caution">
    <text evidence="10">The sequence shown here is derived from an EMBL/GenBank/DDBJ whole genome shotgun (WGS) entry which is preliminary data.</text>
</comment>
<evidence type="ECO:0000256" key="6">
    <source>
        <dbReference type="ARBA" id="ARBA00023010"/>
    </source>
</evidence>
<organism evidence="10 11">
    <name type="scientific">Paraglomus occultum</name>
    <dbReference type="NCBI Taxonomy" id="144539"/>
    <lineage>
        <taxon>Eukaryota</taxon>
        <taxon>Fungi</taxon>
        <taxon>Fungi incertae sedis</taxon>
        <taxon>Mucoromycota</taxon>
        <taxon>Glomeromycotina</taxon>
        <taxon>Glomeromycetes</taxon>
        <taxon>Paraglomerales</taxon>
        <taxon>Paraglomeraceae</taxon>
        <taxon>Paraglomus</taxon>
    </lineage>
</organism>
<evidence type="ECO:0000256" key="7">
    <source>
        <dbReference type="ARBA" id="ARBA00023136"/>
    </source>
</evidence>
<evidence type="ECO:0000256" key="9">
    <source>
        <dbReference type="SAM" id="MobiDB-lite"/>
    </source>
</evidence>
<dbReference type="GO" id="GO:0012505">
    <property type="term" value="C:endomembrane system"/>
    <property type="evidence" value="ECO:0007669"/>
    <property type="project" value="UniProtKB-SubCell"/>
</dbReference>
<name>A0A9N9DAG7_9GLOM</name>
<keyword evidence="3" id="KW-0812">Transmembrane</keyword>
<evidence type="ECO:0000256" key="2">
    <source>
        <dbReference type="ARBA" id="ARBA00022448"/>
    </source>
</evidence>
<keyword evidence="11" id="KW-1185">Reference proteome</keyword>
<dbReference type="EMBL" id="CAJVPJ010002984">
    <property type="protein sequence ID" value="CAG8632631.1"/>
    <property type="molecule type" value="Genomic_DNA"/>
</dbReference>
<feature type="region of interest" description="Disordered" evidence="9">
    <location>
        <begin position="1"/>
        <end position="48"/>
    </location>
</feature>
<evidence type="ECO:0000256" key="4">
    <source>
        <dbReference type="ARBA" id="ARBA00022927"/>
    </source>
</evidence>
<reference evidence="10" key="1">
    <citation type="submission" date="2021-06" db="EMBL/GenBank/DDBJ databases">
        <authorList>
            <person name="Kallberg Y."/>
            <person name="Tangrot J."/>
            <person name="Rosling A."/>
        </authorList>
    </citation>
    <scope>NUCLEOTIDE SEQUENCE</scope>
    <source>
        <strain evidence="10">IA702</strain>
    </source>
</reference>
<protein>
    <submittedName>
        <fullName evidence="10">7352_t:CDS:1</fullName>
    </submittedName>
</protein>
<evidence type="ECO:0000256" key="5">
    <source>
        <dbReference type="ARBA" id="ARBA00022989"/>
    </source>
</evidence>
<keyword evidence="4" id="KW-0653">Protein transport</keyword>
<feature type="non-terminal residue" evidence="10">
    <location>
        <position position="48"/>
    </location>
</feature>